<sequence>MHDPADWRRSGKHWHAYSEIRQEQGSSTRVDRLAREPDEVLRNPRDVARWLTVMSREHSPRIGVKLLGENAGWGHVGDSGHLDHDRAADEIAAARGDSVHVSISREHDRVDLWVEAVTVDDCPEGHHEQE</sequence>
<protein>
    <submittedName>
        <fullName evidence="1">Uncharacterized protein</fullName>
    </submittedName>
</protein>
<dbReference type="OrthoDB" id="5183836at2"/>
<name>A0A368VHA6_9ACTN</name>
<comment type="caution">
    <text evidence="1">The sequence shown here is derived from an EMBL/GenBank/DDBJ whole genome shotgun (WGS) entry which is preliminary data.</text>
</comment>
<organism evidence="1 2">
    <name type="scientific">Halopolyspora algeriensis</name>
    <dbReference type="NCBI Taxonomy" id="1500506"/>
    <lineage>
        <taxon>Bacteria</taxon>
        <taxon>Bacillati</taxon>
        <taxon>Actinomycetota</taxon>
        <taxon>Actinomycetes</taxon>
        <taxon>Actinomycetes incertae sedis</taxon>
        <taxon>Halopolyspora</taxon>
    </lineage>
</organism>
<accession>A0A368VHA6</accession>
<reference evidence="1 2" key="1">
    <citation type="submission" date="2018-07" db="EMBL/GenBank/DDBJ databases">
        <title>Genomic Encyclopedia of Type Strains, Phase III (KMG-III): the genomes of soil and plant-associated and newly described type strains.</title>
        <authorList>
            <person name="Whitman W."/>
        </authorList>
    </citation>
    <scope>NUCLEOTIDE SEQUENCE [LARGE SCALE GENOMIC DNA]</scope>
    <source>
        <strain evidence="1 2">CECT 8575</strain>
    </source>
</reference>
<dbReference type="EMBL" id="QPJC01000010">
    <property type="protein sequence ID" value="RCW40769.1"/>
    <property type="molecule type" value="Genomic_DNA"/>
</dbReference>
<evidence type="ECO:0000313" key="1">
    <source>
        <dbReference type="EMBL" id="RCW40769.1"/>
    </source>
</evidence>
<dbReference type="Proteomes" id="UP000253495">
    <property type="component" value="Unassembled WGS sequence"/>
</dbReference>
<dbReference type="RefSeq" id="WP_114453987.1">
    <property type="nucleotide sequence ID" value="NZ_QPJC01000010.1"/>
</dbReference>
<proteinExistence type="predicted"/>
<dbReference type="AlphaFoldDB" id="A0A368VHA6"/>
<gene>
    <name evidence="1" type="ORF">DFQ14_11096</name>
</gene>
<keyword evidence="2" id="KW-1185">Reference proteome</keyword>
<evidence type="ECO:0000313" key="2">
    <source>
        <dbReference type="Proteomes" id="UP000253495"/>
    </source>
</evidence>